<accession>A0A858RJD9</accession>
<feature type="transmembrane region" description="Helical" evidence="1">
    <location>
        <begin position="183"/>
        <end position="205"/>
    </location>
</feature>
<keyword evidence="1" id="KW-0812">Transmembrane</keyword>
<sequence length="358" mass="39273">MTKQLWKLHSWLGLIAGLGLIVIGLSGSLLVFRDEIDGLVDARIMRVEPTPEGRLSKDRLYQSAQAAWPGYRIVGIGSRRDPGLAELVYLKKPGSHEYLGATLNPFTGAALSGPMTERQTFTGLLLELHYTWFADHVGMLITGILAVVLCLLGLSGIWLYRGFWKNFFRLRWRSSARIFFSDLHKMVGISSVAFNLVLGFTGAYWNLTHVAADGLGHHEEDPEAGASVAIGPAISFDALEAAAAERMPGFKATWFFLPDAEEKEISLWGTVPGSWWLSSPSGSSALFDPQSGSVVSVSDIRLAGTWQKITDAFTPVHFGNFGGVPVKILWSLLALAPGILAVSGFMIWFRRRKPLRKA</sequence>
<dbReference type="RefSeq" id="WP_169454999.1">
    <property type="nucleotide sequence ID" value="NZ_CP051774.1"/>
</dbReference>
<dbReference type="InterPro" id="IPR005625">
    <property type="entry name" value="PepSY-ass_TM"/>
</dbReference>
<dbReference type="AlphaFoldDB" id="A0A858RJD9"/>
<organism evidence="2 3">
    <name type="scientific">Luteolibacter luteus</name>
    <dbReference type="NCBI Taxonomy" id="2728835"/>
    <lineage>
        <taxon>Bacteria</taxon>
        <taxon>Pseudomonadati</taxon>
        <taxon>Verrucomicrobiota</taxon>
        <taxon>Verrucomicrobiia</taxon>
        <taxon>Verrucomicrobiales</taxon>
        <taxon>Verrucomicrobiaceae</taxon>
        <taxon>Luteolibacter</taxon>
    </lineage>
</organism>
<keyword evidence="1" id="KW-0472">Membrane</keyword>
<reference evidence="2 3" key="1">
    <citation type="submission" date="2020-04" db="EMBL/GenBank/DDBJ databases">
        <title>Luteolibacter sp. G-1-1-1 isolated from soil.</title>
        <authorList>
            <person name="Dahal R.H."/>
        </authorList>
    </citation>
    <scope>NUCLEOTIDE SEQUENCE [LARGE SCALE GENOMIC DNA]</scope>
    <source>
        <strain evidence="2 3">G-1-1-1</strain>
    </source>
</reference>
<evidence type="ECO:0000256" key="1">
    <source>
        <dbReference type="SAM" id="Phobius"/>
    </source>
</evidence>
<dbReference type="EMBL" id="CP051774">
    <property type="protein sequence ID" value="QJE96598.1"/>
    <property type="molecule type" value="Genomic_DNA"/>
</dbReference>
<dbReference type="KEGG" id="luo:HHL09_12655"/>
<protein>
    <submittedName>
        <fullName evidence="2">PepSY domain-containing protein</fullName>
    </submittedName>
</protein>
<gene>
    <name evidence="2" type="ORF">HHL09_12655</name>
</gene>
<dbReference type="Pfam" id="PF03929">
    <property type="entry name" value="PepSY_TM"/>
    <property type="match status" value="1"/>
</dbReference>
<proteinExistence type="predicted"/>
<name>A0A858RJD9_9BACT</name>
<dbReference type="Proteomes" id="UP000501812">
    <property type="component" value="Chromosome"/>
</dbReference>
<keyword evidence="3" id="KW-1185">Reference proteome</keyword>
<evidence type="ECO:0000313" key="2">
    <source>
        <dbReference type="EMBL" id="QJE96598.1"/>
    </source>
</evidence>
<feature type="transmembrane region" description="Helical" evidence="1">
    <location>
        <begin position="12"/>
        <end position="32"/>
    </location>
</feature>
<feature type="transmembrane region" description="Helical" evidence="1">
    <location>
        <begin position="137"/>
        <end position="163"/>
    </location>
</feature>
<keyword evidence="1" id="KW-1133">Transmembrane helix</keyword>
<dbReference type="PANTHER" id="PTHR34219:SF8">
    <property type="entry name" value="PEPSY DOMAIN-CONTAINING PROTEIN"/>
    <property type="match status" value="1"/>
</dbReference>
<evidence type="ECO:0000313" key="3">
    <source>
        <dbReference type="Proteomes" id="UP000501812"/>
    </source>
</evidence>
<dbReference type="PANTHER" id="PTHR34219">
    <property type="entry name" value="IRON-REGULATED INNER MEMBRANE PROTEIN-RELATED"/>
    <property type="match status" value="1"/>
</dbReference>
<feature type="transmembrane region" description="Helical" evidence="1">
    <location>
        <begin position="328"/>
        <end position="349"/>
    </location>
</feature>